<name>A0A8C2PA62_CAPHI</name>
<evidence type="ECO:0000256" key="5">
    <source>
        <dbReference type="ARBA" id="ARBA00019314"/>
    </source>
</evidence>
<keyword evidence="7" id="KW-0653">Protein transport</keyword>
<dbReference type="GO" id="GO:0005794">
    <property type="term" value="C:Golgi apparatus"/>
    <property type="evidence" value="ECO:0007669"/>
    <property type="project" value="UniProtKB-SubCell"/>
</dbReference>
<protein>
    <recommendedName>
        <fullName evidence="5">Arpin</fullName>
    </recommendedName>
</protein>
<dbReference type="GO" id="GO:0006896">
    <property type="term" value="P:Golgi to vacuole transport"/>
    <property type="evidence" value="ECO:0007669"/>
    <property type="project" value="InterPro"/>
</dbReference>
<feature type="region of interest" description="Disordered" evidence="12">
    <location>
        <begin position="221"/>
        <end position="242"/>
    </location>
</feature>
<dbReference type="Gene3D" id="3.30.450.60">
    <property type="match status" value="1"/>
</dbReference>
<dbReference type="PROSITE" id="PS00989">
    <property type="entry name" value="CLAT_ADAPTOR_S"/>
    <property type="match status" value="1"/>
</dbReference>
<dbReference type="InterPro" id="IPR022775">
    <property type="entry name" value="AP_mu_sigma_su"/>
</dbReference>
<evidence type="ECO:0000256" key="8">
    <source>
        <dbReference type="ARBA" id="ARBA00023034"/>
    </source>
</evidence>
<comment type="function">
    <text evidence="11">Part of the AP-3 complex, an adaptor-related complex which is not clathrin-associated. The complex is associated with the Golgi region as well as more peripheral structures. It facilitates the budding of vesicles from the Golgi membrane and may be directly involved in trafficking to lysosomes. In concert with the BLOC-1 complex, AP-3 is required to target cargos into vesicles assembled at cell bodies for delivery into neurites and nerve terminals.</text>
</comment>
<evidence type="ECO:0000256" key="3">
    <source>
        <dbReference type="ARBA" id="ARBA00006972"/>
    </source>
</evidence>
<evidence type="ECO:0000256" key="9">
    <source>
        <dbReference type="ARBA" id="ARBA00023136"/>
    </source>
</evidence>
<evidence type="ECO:0000256" key="7">
    <source>
        <dbReference type="ARBA" id="ARBA00022927"/>
    </source>
</evidence>
<reference evidence="14" key="2">
    <citation type="submission" date="2025-08" db="UniProtKB">
        <authorList>
            <consortium name="Ensembl"/>
        </authorList>
    </citation>
    <scope>IDENTIFICATION</scope>
</reference>
<evidence type="ECO:0000256" key="1">
    <source>
        <dbReference type="ARBA" id="ARBA00004180"/>
    </source>
</evidence>
<dbReference type="PANTHER" id="PTHR31199">
    <property type="entry name" value="ARPIN"/>
    <property type="match status" value="1"/>
</dbReference>
<dbReference type="FunFam" id="3.30.450.60:FF:000001">
    <property type="entry name" value="AP complex subunit sigma"/>
    <property type="match status" value="1"/>
</dbReference>
<evidence type="ECO:0000256" key="6">
    <source>
        <dbReference type="ARBA" id="ARBA00022448"/>
    </source>
</evidence>
<accession>A0A8C2PA62</accession>
<comment type="similarity">
    <text evidence="3">Belongs to the adaptor complexes small subunit family.</text>
</comment>
<keyword evidence="8" id="KW-0333">Golgi apparatus</keyword>
<dbReference type="CDD" id="cd14834">
    <property type="entry name" value="AP3_sigma"/>
    <property type="match status" value="1"/>
</dbReference>
<proteinExistence type="inferred from homology"/>
<dbReference type="InterPro" id="IPR018889">
    <property type="entry name" value="Arpin"/>
</dbReference>
<dbReference type="Ensembl" id="ENSCHIT00010023829.1">
    <property type="protein sequence ID" value="ENSCHIP00010017074.1"/>
    <property type="gene ID" value="ENSCHIG00010012322.1"/>
</dbReference>
<evidence type="ECO:0000256" key="11">
    <source>
        <dbReference type="ARBA" id="ARBA00025605"/>
    </source>
</evidence>
<comment type="subcellular location">
    <subcellularLocation>
        <location evidence="1">Cytoplasmic vesicle membrane</location>
        <topology evidence="1">Peripheral membrane protein</topology>
        <orientation evidence="1">Cytoplasmic side</orientation>
    </subcellularLocation>
    <subcellularLocation>
        <location evidence="2">Golgi apparatus</location>
    </subcellularLocation>
</comment>
<dbReference type="Pfam" id="PF10574">
    <property type="entry name" value="UPF0552"/>
    <property type="match status" value="2"/>
</dbReference>
<dbReference type="GO" id="GO:0030123">
    <property type="term" value="C:AP-3 adaptor complex"/>
    <property type="evidence" value="ECO:0007669"/>
    <property type="project" value="InterPro"/>
</dbReference>
<keyword evidence="9" id="KW-0472">Membrane</keyword>
<keyword evidence="6" id="KW-0813">Transport</keyword>
<dbReference type="GO" id="GO:0006886">
    <property type="term" value="P:intracellular protein transport"/>
    <property type="evidence" value="ECO:0007669"/>
    <property type="project" value="InterPro"/>
</dbReference>
<dbReference type="InterPro" id="IPR027155">
    <property type="entry name" value="APS3"/>
</dbReference>
<keyword evidence="10" id="KW-0968">Cytoplasmic vesicle</keyword>
<organism evidence="14">
    <name type="scientific">Capra hircus</name>
    <name type="common">Goat</name>
    <dbReference type="NCBI Taxonomy" id="9925"/>
    <lineage>
        <taxon>Eukaryota</taxon>
        <taxon>Metazoa</taxon>
        <taxon>Chordata</taxon>
        <taxon>Craniata</taxon>
        <taxon>Vertebrata</taxon>
        <taxon>Euteleostomi</taxon>
        <taxon>Mammalia</taxon>
        <taxon>Eutheria</taxon>
        <taxon>Laurasiatheria</taxon>
        <taxon>Artiodactyla</taxon>
        <taxon>Ruminantia</taxon>
        <taxon>Pecora</taxon>
        <taxon>Bovidae</taxon>
        <taxon>Caprinae</taxon>
        <taxon>Capra</taxon>
    </lineage>
</organism>
<dbReference type="SUPFAM" id="SSF64356">
    <property type="entry name" value="SNARE-like"/>
    <property type="match status" value="1"/>
</dbReference>
<evidence type="ECO:0000259" key="13">
    <source>
        <dbReference type="Pfam" id="PF01217"/>
    </source>
</evidence>
<feature type="domain" description="AP complex mu/sigma subunit" evidence="13">
    <location>
        <begin position="243"/>
        <end position="366"/>
    </location>
</feature>
<feature type="region of interest" description="Disordered" evidence="12">
    <location>
        <begin position="29"/>
        <end position="49"/>
    </location>
</feature>
<evidence type="ECO:0000313" key="14">
    <source>
        <dbReference type="Ensembl" id="ENSCHIP00010017074.1"/>
    </source>
</evidence>
<dbReference type="InterPro" id="IPR011012">
    <property type="entry name" value="Longin-like_dom_sf"/>
</dbReference>
<feature type="compositionally biased region" description="Basic and acidic residues" evidence="12">
    <location>
        <begin position="39"/>
        <end position="49"/>
    </location>
</feature>
<evidence type="ECO:0000256" key="4">
    <source>
        <dbReference type="ARBA" id="ARBA00008453"/>
    </source>
</evidence>
<reference evidence="14" key="1">
    <citation type="submission" date="2019-03" db="EMBL/GenBank/DDBJ databases">
        <title>Genome sequencing and reference-guided assembly of Black Bengal Goat (Capra hircus).</title>
        <authorList>
            <person name="Siddiki A.Z."/>
            <person name="Baten A."/>
            <person name="Billah M."/>
            <person name="Alam M.A.U."/>
            <person name="Shawrob K.S.M."/>
            <person name="Saha S."/>
            <person name="Chowdhury M."/>
            <person name="Rahman A.H."/>
            <person name="Stear M."/>
            <person name="Miah G."/>
            <person name="Das G.B."/>
            <person name="Hossain M.M."/>
            <person name="Kumkum M."/>
            <person name="Islam M.S."/>
            <person name="Mollah A.M."/>
            <person name="Ahsan A."/>
            <person name="Tusar F."/>
            <person name="Khan M.K.I."/>
        </authorList>
    </citation>
    <scope>NUCLEOTIDE SEQUENCE [LARGE SCALE GENOMIC DNA]</scope>
</reference>
<evidence type="ECO:0000256" key="2">
    <source>
        <dbReference type="ARBA" id="ARBA00004555"/>
    </source>
</evidence>
<comment type="similarity">
    <text evidence="4">Belongs to the Arpin family.</text>
</comment>
<sequence length="412" mass="46009">MSRIYHDSALRNKAVRSARLPGAWDPAAHQRVRLGAHPTETDRREAHRRGDGILLEGELLDVSRHSISDAHGRKERYYVLYIRPSRIHRRKFDPKGNEIEPNFSATRKVNTGFLMSSYKVEAKGDSDRLTPEALKGLVNKPELLALTESLTPAETVAFWMPESEMEAMELELGAGVRLKTRGDGPFLDSLAKLEAGTVTKCNFAGDGKTGTSWTDNIMAQKSSEGAASETREQGDGAADEEWPEEIQQQIVRETFHLVLKRDDNICNFLEGGSLIGGSDYKLIYRHYATLYFVFCVDSSESELGILDLIQVFVETLDKCFENVCELDLIFHMDKVHYILQEVVMGGMVLETNMNEIVAQIEAQNRLEKSEGGLSAAPARAVSAVKNINLPEMPRNINIGDLNIKVPNLSQFV</sequence>
<dbReference type="InterPro" id="IPR000804">
    <property type="entry name" value="Clathrin_sm-chain_CS"/>
</dbReference>
<evidence type="ECO:0000256" key="12">
    <source>
        <dbReference type="SAM" id="MobiDB-lite"/>
    </source>
</evidence>
<dbReference type="GO" id="GO:0051126">
    <property type="term" value="P:negative regulation of actin nucleation"/>
    <property type="evidence" value="ECO:0007669"/>
    <property type="project" value="InterPro"/>
</dbReference>
<dbReference type="GO" id="GO:0030659">
    <property type="term" value="C:cytoplasmic vesicle membrane"/>
    <property type="evidence" value="ECO:0007669"/>
    <property type="project" value="UniProtKB-SubCell"/>
</dbReference>
<dbReference type="Pfam" id="PF01217">
    <property type="entry name" value="Clat_adaptor_s"/>
    <property type="match status" value="1"/>
</dbReference>
<evidence type="ECO:0000256" key="10">
    <source>
        <dbReference type="ARBA" id="ARBA00023329"/>
    </source>
</evidence>
<dbReference type="AlphaFoldDB" id="A0A8C2PA62"/>
<dbReference type="PANTHER" id="PTHR31199:SF1">
    <property type="entry name" value="ARPIN"/>
    <property type="match status" value="1"/>
</dbReference>